<organism evidence="1 2">
    <name type="scientific">Mytilus coruscus</name>
    <name type="common">Sea mussel</name>
    <dbReference type="NCBI Taxonomy" id="42192"/>
    <lineage>
        <taxon>Eukaryota</taxon>
        <taxon>Metazoa</taxon>
        <taxon>Spiralia</taxon>
        <taxon>Lophotrochozoa</taxon>
        <taxon>Mollusca</taxon>
        <taxon>Bivalvia</taxon>
        <taxon>Autobranchia</taxon>
        <taxon>Pteriomorphia</taxon>
        <taxon>Mytilida</taxon>
        <taxon>Mytiloidea</taxon>
        <taxon>Mytilidae</taxon>
        <taxon>Mytilinae</taxon>
        <taxon>Mytilus</taxon>
    </lineage>
</organism>
<dbReference type="InterPro" id="IPR013783">
    <property type="entry name" value="Ig-like_fold"/>
</dbReference>
<name>A0A6J8CGW2_MYTCO</name>
<evidence type="ECO:0008006" key="3">
    <source>
        <dbReference type="Google" id="ProtNLM"/>
    </source>
</evidence>
<evidence type="ECO:0000313" key="2">
    <source>
        <dbReference type="Proteomes" id="UP000507470"/>
    </source>
</evidence>
<proteinExistence type="predicted"/>
<dbReference type="Gene3D" id="2.60.40.10">
    <property type="entry name" value="Immunoglobulins"/>
    <property type="match status" value="1"/>
</dbReference>
<protein>
    <recommendedName>
        <fullName evidence="3">Ig-like domain-containing protein</fullName>
    </recommendedName>
</protein>
<dbReference type="EMBL" id="CACVKT020005561">
    <property type="protein sequence ID" value="CAC5395703.1"/>
    <property type="molecule type" value="Genomic_DNA"/>
</dbReference>
<evidence type="ECO:0000313" key="1">
    <source>
        <dbReference type="EMBL" id="CAC5395703.1"/>
    </source>
</evidence>
<dbReference type="InterPro" id="IPR036179">
    <property type="entry name" value="Ig-like_dom_sf"/>
</dbReference>
<sequence>MLAKCSNNERRYFDDSNLFHTRCVTLTLETQTIKMGRSMILTCAVQGISKINTNATRQFAKGKNGDLLCFNGHLTQTKKYEEILSERNTFSLKINNVTESDVNSIYQCRYKFSTVKQMIRINEMNFEYGPTENTTLIEFNKYDHKSFDIQINFTKIFPVPICSAKTKTLELKFANTSVMEDRMFYKVSIILMYAVDGQCDTDLRVYCTVGRSNHYIKSFQPFMECSSKRTASLLIY</sequence>
<dbReference type="OrthoDB" id="6109749at2759"/>
<gene>
    <name evidence="1" type="ORF">MCOR_30341</name>
</gene>
<dbReference type="Proteomes" id="UP000507470">
    <property type="component" value="Unassembled WGS sequence"/>
</dbReference>
<dbReference type="SUPFAM" id="SSF48726">
    <property type="entry name" value="Immunoglobulin"/>
    <property type="match status" value="1"/>
</dbReference>
<keyword evidence="2" id="KW-1185">Reference proteome</keyword>
<dbReference type="AlphaFoldDB" id="A0A6J8CGW2"/>
<accession>A0A6J8CGW2</accession>
<reference evidence="1 2" key="1">
    <citation type="submission" date="2020-06" db="EMBL/GenBank/DDBJ databases">
        <authorList>
            <person name="Li R."/>
            <person name="Bekaert M."/>
        </authorList>
    </citation>
    <scope>NUCLEOTIDE SEQUENCE [LARGE SCALE GENOMIC DNA]</scope>
    <source>
        <strain evidence="2">wild</strain>
    </source>
</reference>